<accession>D5G6L4</accession>
<dbReference type="AlphaFoldDB" id="D5G6L4"/>
<name>D5G6L4_TUBMM</name>
<evidence type="ECO:0000313" key="1">
    <source>
        <dbReference type="EMBL" id="CAZ80157.1"/>
    </source>
</evidence>
<dbReference type="Proteomes" id="UP000006911">
    <property type="component" value="Unassembled WGS sequence"/>
</dbReference>
<evidence type="ECO:0000313" key="2">
    <source>
        <dbReference type="Proteomes" id="UP000006911"/>
    </source>
</evidence>
<sequence length="60" mass="6553">MPVLLSGSYVASQIPTRVSYLTRSPQFRFPPTSGGRPWSLQPGNCGDRLRVRMTVKSASG</sequence>
<dbReference type="GeneID" id="9187183"/>
<dbReference type="HOGENOM" id="CLU_2943496_0_0_1"/>
<dbReference type="RefSeq" id="XP_002836000.1">
    <property type="nucleotide sequence ID" value="XM_002835954.1"/>
</dbReference>
<dbReference type="KEGG" id="tml:GSTUM_00002094001"/>
<organism evidence="1 2">
    <name type="scientific">Tuber melanosporum (strain Mel28)</name>
    <name type="common">Perigord black truffle</name>
    <dbReference type="NCBI Taxonomy" id="656061"/>
    <lineage>
        <taxon>Eukaryota</taxon>
        <taxon>Fungi</taxon>
        <taxon>Dikarya</taxon>
        <taxon>Ascomycota</taxon>
        <taxon>Pezizomycotina</taxon>
        <taxon>Pezizomycetes</taxon>
        <taxon>Pezizales</taxon>
        <taxon>Tuberaceae</taxon>
        <taxon>Tuber</taxon>
    </lineage>
</organism>
<protein>
    <submittedName>
        <fullName evidence="1">(Perigord truffle) hypothetical protein</fullName>
    </submittedName>
</protein>
<gene>
    <name evidence="1" type="ORF">GSTUM_00002094001</name>
</gene>
<dbReference type="EMBL" id="FN430011">
    <property type="protein sequence ID" value="CAZ80157.1"/>
    <property type="molecule type" value="Genomic_DNA"/>
</dbReference>
<dbReference type="InParanoid" id="D5G6L4"/>
<keyword evidence="2" id="KW-1185">Reference proteome</keyword>
<reference evidence="1 2" key="1">
    <citation type="journal article" date="2010" name="Nature">
        <title>Perigord black truffle genome uncovers evolutionary origins and mechanisms of symbiosis.</title>
        <authorList>
            <person name="Martin F."/>
            <person name="Kohler A."/>
            <person name="Murat C."/>
            <person name="Balestrini R."/>
            <person name="Coutinho P.M."/>
            <person name="Jaillon O."/>
            <person name="Montanini B."/>
            <person name="Morin E."/>
            <person name="Noel B."/>
            <person name="Percudani R."/>
            <person name="Porcel B."/>
            <person name="Rubini A."/>
            <person name="Amicucci A."/>
            <person name="Amselem J."/>
            <person name="Anthouard V."/>
            <person name="Arcioni S."/>
            <person name="Artiguenave F."/>
            <person name="Aury J.M."/>
            <person name="Ballario P."/>
            <person name="Bolchi A."/>
            <person name="Brenna A."/>
            <person name="Brun A."/>
            <person name="Buee M."/>
            <person name="Cantarel B."/>
            <person name="Chevalier G."/>
            <person name="Couloux A."/>
            <person name="Da Silva C."/>
            <person name="Denoeud F."/>
            <person name="Duplessis S."/>
            <person name="Ghignone S."/>
            <person name="Hilselberger B."/>
            <person name="Iotti M."/>
            <person name="Marcais B."/>
            <person name="Mello A."/>
            <person name="Miranda M."/>
            <person name="Pacioni G."/>
            <person name="Quesneville H."/>
            <person name="Riccioni C."/>
            <person name="Ruotolo R."/>
            <person name="Splivallo R."/>
            <person name="Stocchi V."/>
            <person name="Tisserant E."/>
            <person name="Viscomi A.R."/>
            <person name="Zambonelli A."/>
            <person name="Zampieri E."/>
            <person name="Henrissat B."/>
            <person name="Lebrun M.H."/>
            <person name="Paolocci F."/>
            <person name="Bonfante P."/>
            <person name="Ottonello S."/>
            <person name="Wincker P."/>
        </authorList>
    </citation>
    <scope>NUCLEOTIDE SEQUENCE [LARGE SCALE GENOMIC DNA]</scope>
    <source>
        <strain evidence="1 2">Mel28</strain>
    </source>
</reference>
<proteinExistence type="predicted"/>